<dbReference type="PRINTS" id="PR00969">
    <property type="entry name" value="CHAPERONPILI"/>
</dbReference>
<keyword evidence="5" id="KW-0574">Periplasm</keyword>
<evidence type="ECO:0000256" key="6">
    <source>
        <dbReference type="ARBA" id="ARBA00023186"/>
    </source>
</evidence>
<sequence>MNRYAGKWKAWTLAVATLVSLVAGSAQASVVIGGTRVVYPEKDREVTVRLTNEGEKPALVQAWIDAGNANALPDETNAPFILTPPLFRIDPGQGQSLRVLYTKDALPQHRESLFWLNVLEVPPEADNAEAQPNALQLAFRSRIKLFFRPAALESSAADAPSKVTWKLARIDGGRYGLEAHNPTPYHVTFSRVALKTGNTVRTNLLGGMVDPGATATFGIDGLTALPGGPVEVDYTYLDDYGTGVAGKAVPQPAR</sequence>
<dbReference type="SUPFAM" id="SSF49584">
    <property type="entry name" value="Periplasmic chaperone C-domain"/>
    <property type="match status" value="1"/>
</dbReference>
<dbReference type="EMBL" id="PVFZ01000008">
    <property type="protein sequence ID" value="PRF27821.1"/>
    <property type="molecule type" value="Genomic_DNA"/>
</dbReference>
<dbReference type="GO" id="GO:0071555">
    <property type="term" value="P:cell wall organization"/>
    <property type="evidence" value="ECO:0007669"/>
    <property type="project" value="InterPro"/>
</dbReference>
<evidence type="ECO:0000256" key="4">
    <source>
        <dbReference type="ARBA" id="ARBA00022729"/>
    </source>
</evidence>
<feature type="domain" description="Pili assembly chaperone C-terminal" evidence="9">
    <location>
        <begin position="180"/>
        <end position="242"/>
    </location>
</feature>
<dbReference type="Pfam" id="PF00345">
    <property type="entry name" value="PapD_N"/>
    <property type="match status" value="1"/>
</dbReference>
<dbReference type="InterPro" id="IPR016148">
    <property type="entry name" value="Pili_assmbl_chaperone_C"/>
</dbReference>
<dbReference type="InterPro" id="IPR013783">
    <property type="entry name" value="Ig-like_fold"/>
</dbReference>
<feature type="signal peptide" evidence="7">
    <location>
        <begin position="1"/>
        <end position="28"/>
    </location>
</feature>
<evidence type="ECO:0000313" key="11">
    <source>
        <dbReference type="Proteomes" id="UP000237686"/>
    </source>
</evidence>
<evidence type="ECO:0000256" key="3">
    <source>
        <dbReference type="ARBA" id="ARBA00022558"/>
    </source>
</evidence>
<dbReference type="PANTHER" id="PTHR30251:SF2">
    <property type="entry name" value="FIMBRIAL CHAPERONE YADV-RELATED"/>
    <property type="match status" value="1"/>
</dbReference>
<keyword evidence="6" id="KW-0143">Chaperone</keyword>
<evidence type="ECO:0000256" key="2">
    <source>
        <dbReference type="ARBA" id="ARBA00007399"/>
    </source>
</evidence>
<dbReference type="InterPro" id="IPR016147">
    <property type="entry name" value="Pili_assmbl_chaperone_N"/>
</dbReference>
<proteinExistence type="inferred from homology"/>
<comment type="subcellular location">
    <subcellularLocation>
        <location evidence="1">Periplasm</location>
    </subcellularLocation>
</comment>
<gene>
    <name evidence="10" type="ORF">C6P98_02775</name>
</gene>
<evidence type="ECO:0000256" key="5">
    <source>
        <dbReference type="ARBA" id="ARBA00022764"/>
    </source>
</evidence>
<keyword evidence="4 7" id="KW-0732">Signal</keyword>
<dbReference type="InterPro" id="IPR008962">
    <property type="entry name" value="PapD-like_sf"/>
</dbReference>
<dbReference type="AlphaFoldDB" id="A0A8E2S368"/>
<accession>A0A8E2S368</accession>
<feature type="chain" id="PRO_5034590641" evidence="7">
    <location>
        <begin position="29"/>
        <end position="254"/>
    </location>
</feature>
<dbReference type="FunFam" id="2.60.40.10:FF:000458">
    <property type="entry name" value="Molecular chaperone FimC"/>
    <property type="match status" value="1"/>
</dbReference>
<evidence type="ECO:0000256" key="1">
    <source>
        <dbReference type="ARBA" id="ARBA00004418"/>
    </source>
</evidence>
<dbReference type="InterPro" id="IPR036316">
    <property type="entry name" value="Pili_assmbl_chap_C_dom_sf"/>
</dbReference>
<dbReference type="Gene3D" id="2.60.40.10">
    <property type="entry name" value="Immunoglobulins"/>
    <property type="match status" value="2"/>
</dbReference>
<comment type="caution">
    <text evidence="10">The sequence shown here is derived from an EMBL/GenBank/DDBJ whole genome shotgun (WGS) entry which is preliminary data.</text>
</comment>
<evidence type="ECO:0000259" key="9">
    <source>
        <dbReference type="Pfam" id="PF02753"/>
    </source>
</evidence>
<comment type="similarity">
    <text evidence="2">Belongs to the periplasmic pilus chaperone family.</text>
</comment>
<reference evidence="10 11" key="1">
    <citation type="submission" date="2018-03" db="EMBL/GenBank/DDBJ databases">
        <authorList>
            <person name="Nguyen K."/>
            <person name="Fouts D."/>
            <person name="Sutton G."/>
        </authorList>
    </citation>
    <scope>NUCLEOTIDE SEQUENCE [LARGE SCALE GENOMIC DNA]</scope>
    <source>
        <strain evidence="10 11">AU17135</strain>
    </source>
</reference>
<dbReference type="InterPro" id="IPR050643">
    <property type="entry name" value="Periplasmic_pilus_chap"/>
</dbReference>
<organism evidence="10 11">
    <name type="scientific">Burkholderia multivorans</name>
    <dbReference type="NCBI Taxonomy" id="87883"/>
    <lineage>
        <taxon>Bacteria</taxon>
        <taxon>Pseudomonadati</taxon>
        <taxon>Pseudomonadota</taxon>
        <taxon>Betaproteobacteria</taxon>
        <taxon>Burkholderiales</taxon>
        <taxon>Burkholderiaceae</taxon>
        <taxon>Burkholderia</taxon>
        <taxon>Burkholderia cepacia complex</taxon>
    </lineage>
</organism>
<protein>
    <submittedName>
        <fullName evidence="10">Molecular chaperone EcpD</fullName>
    </submittedName>
</protein>
<dbReference type="Pfam" id="PF02753">
    <property type="entry name" value="PapD_C"/>
    <property type="match status" value="1"/>
</dbReference>
<dbReference type="GO" id="GO:0030288">
    <property type="term" value="C:outer membrane-bounded periplasmic space"/>
    <property type="evidence" value="ECO:0007669"/>
    <property type="project" value="InterPro"/>
</dbReference>
<evidence type="ECO:0000313" key="10">
    <source>
        <dbReference type="EMBL" id="PRF27821.1"/>
    </source>
</evidence>
<dbReference type="Proteomes" id="UP000237686">
    <property type="component" value="Unassembled WGS sequence"/>
</dbReference>
<evidence type="ECO:0000259" key="8">
    <source>
        <dbReference type="Pfam" id="PF00345"/>
    </source>
</evidence>
<dbReference type="RefSeq" id="WP_053297810.1">
    <property type="nucleotide sequence ID" value="NZ_CADETI010000009.1"/>
</dbReference>
<dbReference type="SUPFAM" id="SSF49354">
    <property type="entry name" value="PapD-like"/>
    <property type="match status" value="1"/>
</dbReference>
<keyword evidence="3" id="KW-1029">Fimbrium biogenesis</keyword>
<evidence type="ECO:0000256" key="7">
    <source>
        <dbReference type="SAM" id="SignalP"/>
    </source>
</evidence>
<dbReference type="InterPro" id="IPR001829">
    <property type="entry name" value="Pili_assmbl_chaperone_bac"/>
</dbReference>
<dbReference type="PANTHER" id="PTHR30251">
    <property type="entry name" value="PILUS ASSEMBLY CHAPERONE"/>
    <property type="match status" value="1"/>
</dbReference>
<feature type="domain" description="Pili assembly chaperone N-terminal" evidence="8">
    <location>
        <begin position="29"/>
        <end position="152"/>
    </location>
</feature>
<name>A0A8E2S368_9BURK</name>